<comment type="caution">
    <text evidence="1">The sequence shown here is derived from an EMBL/GenBank/DDBJ whole genome shotgun (WGS) entry which is preliminary data.</text>
</comment>
<gene>
    <name evidence="1" type="ORF">I4F81_008882</name>
</gene>
<name>A0ACC3C847_PYRYE</name>
<protein>
    <submittedName>
        <fullName evidence="1">Uncharacterized protein</fullName>
    </submittedName>
</protein>
<keyword evidence="2" id="KW-1185">Reference proteome</keyword>
<reference evidence="1" key="1">
    <citation type="submission" date="2019-11" db="EMBL/GenBank/DDBJ databases">
        <title>Nori genome reveals adaptations in red seaweeds to the harsh intertidal environment.</title>
        <authorList>
            <person name="Wang D."/>
            <person name="Mao Y."/>
        </authorList>
    </citation>
    <scope>NUCLEOTIDE SEQUENCE</scope>
    <source>
        <tissue evidence="1">Gametophyte</tissue>
    </source>
</reference>
<organism evidence="1 2">
    <name type="scientific">Pyropia yezoensis</name>
    <name type="common">Susabi-nori</name>
    <name type="synonym">Porphyra yezoensis</name>
    <dbReference type="NCBI Taxonomy" id="2788"/>
    <lineage>
        <taxon>Eukaryota</taxon>
        <taxon>Rhodophyta</taxon>
        <taxon>Bangiophyceae</taxon>
        <taxon>Bangiales</taxon>
        <taxon>Bangiaceae</taxon>
        <taxon>Pyropia</taxon>
    </lineage>
</organism>
<dbReference type="Proteomes" id="UP000798662">
    <property type="component" value="Chromosome 2"/>
</dbReference>
<sequence length="114" mass="11700">MTPAVAAGPRSSHPPPVGRRRGDHWDDPDRPTSALPHPPDGCPKIISSAAMICAEPACRLSRLAAAPAATGVEAGLAAAVRQGRYGGAASRARLTALEIPDAVSALSSTWSRSR</sequence>
<dbReference type="EMBL" id="CM020619">
    <property type="protein sequence ID" value="KAK1866362.1"/>
    <property type="molecule type" value="Genomic_DNA"/>
</dbReference>
<accession>A0ACC3C847</accession>
<evidence type="ECO:0000313" key="1">
    <source>
        <dbReference type="EMBL" id="KAK1866362.1"/>
    </source>
</evidence>
<proteinExistence type="predicted"/>
<evidence type="ECO:0000313" key="2">
    <source>
        <dbReference type="Proteomes" id="UP000798662"/>
    </source>
</evidence>